<comment type="caution">
    <text evidence="1">The sequence shown here is derived from an EMBL/GenBank/DDBJ whole genome shotgun (WGS) entry which is preliminary data.</text>
</comment>
<accession>A0A3L6TC54</accession>
<keyword evidence="2" id="KW-1185">Reference proteome</keyword>
<evidence type="ECO:0000313" key="1">
    <source>
        <dbReference type="EMBL" id="RLN35819.1"/>
    </source>
</evidence>
<name>A0A3L6TC54_PANMI</name>
<protein>
    <submittedName>
        <fullName evidence="1">Uncharacterized protein</fullName>
    </submittedName>
</protein>
<organism evidence="1 2">
    <name type="scientific">Panicum miliaceum</name>
    <name type="common">Proso millet</name>
    <name type="synonym">Broomcorn millet</name>
    <dbReference type="NCBI Taxonomy" id="4540"/>
    <lineage>
        <taxon>Eukaryota</taxon>
        <taxon>Viridiplantae</taxon>
        <taxon>Streptophyta</taxon>
        <taxon>Embryophyta</taxon>
        <taxon>Tracheophyta</taxon>
        <taxon>Spermatophyta</taxon>
        <taxon>Magnoliopsida</taxon>
        <taxon>Liliopsida</taxon>
        <taxon>Poales</taxon>
        <taxon>Poaceae</taxon>
        <taxon>PACMAD clade</taxon>
        <taxon>Panicoideae</taxon>
        <taxon>Panicodae</taxon>
        <taxon>Paniceae</taxon>
        <taxon>Panicinae</taxon>
        <taxon>Panicum</taxon>
        <taxon>Panicum sect. Panicum</taxon>
    </lineage>
</organism>
<dbReference type="Proteomes" id="UP000275267">
    <property type="component" value="Unassembled WGS sequence"/>
</dbReference>
<proteinExistence type="predicted"/>
<dbReference type="AlphaFoldDB" id="A0A3L6TC54"/>
<gene>
    <name evidence="1" type="ORF">C2845_PM03G26810</name>
</gene>
<evidence type="ECO:0000313" key="2">
    <source>
        <dbReference type="Proteomes" id="UP000275267"/>
    </source>
</evidence>
<sequence length="88" mass="9844">MDQIDKIFDEKAQKLLDVLKLPLVIENAEKSGGTCEEHSKTGDNRMEGELELGKEDYGSSGKEDVVTVKGERKSLTYSGTETESEREY</sequence>
<reference evidence="2" key="1">
    <citation type="journal article" date="2019" name="Nat. Commun.">
        <title>The genome of broomcorn millet.</title>
        <authorList>
            <person name="Zou C."/>
            <person name="Miki D."/>
            <person name="Li D."/>
            <person name="Tang Q."/>
            <person name="Xiao L."/>
            <person name="Rajput S."/>
            <person name="Deng P."/>
            <person name="Jia W."/>
            <person name="Huang R."/>
            <person name="Zhang M."/>
            <person name="Sun Y."/>
            <person name="Hu J."/>
            <person name="Fu X."/>
            <person name="Schnable P.S."/>
            <person name="Li F."/>
            <person name="Zhang H."/>
            <person name="Feng B."/>
            <person name="Zhu X."/>
            <person name="Liu R."/>
            <person name="Schnable J.C."/>
            <person name="Zhu J.-K."/>
            <person name="Zhang H."/>
        </authorList>
    </citation>
    <scope>NUCLEOTIDE SEQUENCE [LARGE SCALE GENOMIC DNA]</scope>
</reference>
<dbReference type="EMBL" id="PQIB02000002">
    <property type="protein sequence ID" value="RLN35819.1"/>
    <property type="molecule type" value="Genomic_DNA"/>
</dbReference>